<accession>A0A3D8J8S9</accession>
<dbReference type="SUPFAM" id="SSF48452">
    <property type="entry name" value="TPR-like"/>
    <property type="match status" value="2"/>
</dbReference>
<evidence type="ECO:0000256" key="4">
    <source>
        <dbReference type="ARBA" id="ARBA00023251"/>
    </source>
</evidence>
<evidence type="ECO:0000256" key="2">
    <source>
        <dbReference type="ARBA" id="ARBA00012865"/>
    </source>
</evidence>
<dbReference type="Gene3D" id="1.25.40.10">
    <property type="entry name" value="Tetratricopeptide repeat domain"/>
    <property type="match status" value="3"/>
</dbReference>
<comment type="caution">
    <text evidence="8">The sequence shown here is derived from an EMBL/GenBank/DDBJ whole genome shotgun (WGS) entry which is preliminary data.</text>
</comment>
<dbReference type="InterPro" id="IPR019734">
    <property type="entry name" value="TPR_rpt"/>
</dbReference>
<keyword evidence="9" id="KW-1185">Reference proteome</keyword>
<evidence type="ECO:0000313" key="9">
    <source>
        <dbReference type="Proteomes" id="UP000256424"/>
    </source>
</evidence>
<dbReference type="EMBL" id="NXLW01000001">
    <property type="protein sequence ID" value="RDU73832.1"/>
    <property type="molecule type" value="Genomic_DNA"/>
</dbReference>
<feature type="transmembrane region" description="Helical" evidence="7">
    <location>
        <begin position="35"/>
        <end position="56"/>
    </location>
</feature>
<evidence type="ECO:0000256" key="1">
    <source>
        <dbReference type="ARBA" id="ARBA00001526"/>
    </source>
</evidence>
<dbReference type="EC" id="3.5.2.6" evidence="2"/>
<dbReference type="OrthoDB" id="5346105at2"/>
<dbReference type="SMART" id="SM00671">
    <property type="entry name" value="SEL1"/>
    <property type="match status" value="3"/>
</dbReference>
<evidence type="ECO:0000256" key="7">
    <source>
        <dbReference type="SAM" id="Phobius"/>
    </source>
</evidence>
<dbReference type="Pfam" id="PF13432">
    <property type="entry name" value="TPR_16"/>
    <property type="match status" value="2"/>
</dbReference>
<dbReference type="PROSITE" id="PS50005">
    <property type="entry name" value="TPR"/>
    <property type="match status" value="2"/>
</dbReference>
<keyword evidence="5" id="KW-0802">TPR repeat</keyword>
<feature type="repeat" description="TPR" evidence="5">
    <location>
        <begin position="477"/>
        <end position="510"/>
    </location>
</feature>
<evidence type="ECO:0000313" key="8">
    <source>
        <dbReference type="EMBL" id="RDU73832.1"/>
    </source>
</evidence>
<feature type="region of interest" description="Disordered" evidence="6">
    <location>
        <begin position="66"/>
        <end position="94"/>
    </location>
</feature>
<sequence length="806" mass="90880">MAFFTPLENFAKDNAKDLPLIRNLDDKLGITTKRIILAIGVIVFIILVIVLLLIAFKPKHDETSEDILSSQMQSNAPQDGNNATGTSDGKLTKNAGESLDSIVIPDVNITTKSPVIDDKNLEAMIEKADIMYKTGNKEEALQLFNRIASYSKAIANYNLGVINAKSKNYEMSIQYYDKAIQAGEDVPLSAINAAVSAFHLGDMNKYQYYINIANTYANQISNLPPYAYSYALNQYYQGQYFEALSPLNNNSNVNFDKDTKRLAAKLYTLFNDNVQAYNNLKAVAQNQDELALGQLLARQGNLNAARGHIFTYLTQYPEDWHARMTMQIISLKLGDFLEAARIIDEFGAEQKELHIANPYPIKARVSPSIFDIELAQQQFWDRTFEHSNLLTSKILFYYAPYRVFNVSEAINIISDGVLDSNINATNLEESRAILIKGATISNINLNIAKALQQINRNNLRKAMRLLNEFTEQNPNHAVLHYNTGLIYAQMGNFEQAYKHFLKAYHLDMTDLQAGVFALITGKLIYKDISILNANVTQSILDSKMPENDLQLYIKLKEWNNDPKKIGIYIPNSNETRPLSLAFQSISAIHLHNIQNIIAGFEKLKKQQPSDIVSNLLYNLAKNYGLNVKNSALNLQHVFNDRNINLDNVFYGPNLARELYIYVGFITGNLEKQKDLLNYKLSTQSQNPNGLLQALGLLNIYLHNFEESYTIYDRLINTLNEDDSITRYMGAVAAIGAGQKNAASLLLQLSKMDSSTNYESRYALGLLYQEAQNYNAAAQHYNSIANHGFQSEFLDFTIDDENVNAPE</sequence>
<feature type="repeat" description="TPR" evidence="5">
    <location>
        <begin position="153"/>
        <end position="186"/>
    </location>
</feature>
<dbReference type="GO" id="GO:0008800">
    <property type="term" value="F:beta-lactamase activity"/>
    <property type="evidence" value="ECO:0007669"/>
    <property type="project" value="UniProtKB-EC"/>
</dbReference>
<gene>
    <name evidence="8" type="ORF">CQA66_00355</name>
</gene>
<dbReference type="InterPro" id="IPR011990">
    <property type="entry name" value="TPR-like_helical_dom_sf"/>
</dbReference>
<keyword evidence="7" id="KW-1133">Transmembrane helix</keyword>
<evidence type="ECO:0000256" key="3">
    <source>
        <dbReference type="ARBA" id="ARBA00023157"/>
    </source>
</evidence>
<comment type="catalytic activity">
    <reaction evidence="1">
        <text>a beta-lactam + H2O = a substituted beta-amino acid</text>
        <dbReference type="Rhea" id="RHEA:20401"/>
        <dbReference type="ChEBI" id="CHEBI:15377"/>
        <dbReference type="ChEBI" id="CHEBI:35627"/>
        <dbReference type="ChEBI" id="CHEBI:140347"/>
        <dbReference type="EC" id="3.5.2.6"/>
    </reaction>
</comment>
<keyword evidence="7" id="KW-0472">Membrane</keyword>
<proteinExistence type="predicted"/>
<protein>
    <recommendedName>
        <fullName evidence="2">beta-lactamase</fullName>
        <ecNumber evidence="2">3.5.2.6</ecNumber>
    </recommendedName>
</protein>
<dbReference type="Proteomes" id="UP000256424">
    <property type="component" value="Unassembled WGS sequence"/>
</dbReference>
<dbReference type="GO" id="GO:0046677">
    <property type="term" value="P:response to antibiotic"/>
    <property type="evidence" value="ECO:0007669"/>
    <property type="project" value="UniProtKB-KW"/>
</dbReference>
<reference evidence="8 9" key="1">
    <citation type="submission" date="2018-04" db="EMBL/GenBank/DDBJ databases">
        <title>Novel Campyloabacter and Helicobacter Species and Strains.</title>
        <authorList>
            <person name="Mannion A.J."/>
            <person name="Shen Z."/>
            <person name="Fox J.G."/>
        </authorList>
    </citation>
    <scope>NUCLEOTIDE SEQUENCE [LARGE SCALE GENOMIC DNA]</scope>
    <source>
        <strain evidence="8 9">MIT 97-5075</strain>
    </source>
</reference>
<evidence type="ECO:0000256" key="5">
    <source>
        <dbReference type="PROSITE-ProRule" id="PRU00339"/>
    </source>
</evidence>
<name>A0A3D8J8S9_9HELI</name>
<dbReference type="SMART" id="SM00028">
    <property type="entry name" value="TPR"/>
    <property type="match status" value="3"/>
</dbReference>
<dbReference type="InterPro" id="IPR006597">
    <property type="entry name" value="Sel1-like"/>
</dbReference>
<keyword evidence="4" id="KW-0046">Antibiotic resistance</keyword>
<feature type="compositionally biased region" description="Polar residues" evidence="6">
    <location>
        <begin position="66"/>
        <end position="89"/>
    </location>
</feature>
<dbReference type="AlphaFoldDB" id="A0A3D8J8S9"/>
<keyword evidence="3" id="KW-1015">Disulfide bond</keyword>
<organism evidence="8 9">
    <name type="scientific">Helicobacter aurati</name>
    <dbReference type="NCBI Taxonomy" id="137778"/>
    <lineage>
        <taxon>Bacteria</taxon>
        <taxon>Pseudomonadati</taxon>
        <taxon>Campylobacterota</taxon>
        <taxon>Epsilonproteobacteria</taxon>
        <taxon>Campylobacterales</taxon>
        <taxon>Helicobacteraceae</taxon>
        <taxon>Helicobacter</taxon>
    </lineage>
</organism>
<keyword evidence="7" id="KW-0812">Transmembrane</keyword>
<evidence type="ECO:0000256" key="6">
    <source>
        <dbReference type="SAM" id="MobiDB-lite"/>
    </source>
</evidence>